<name>A0AAN6W5Y2_9PEZI</name>
<organism evidence="1 2">
    <name type="scientific">Triangularia setosa</name>
    <dbReference type="NCBI Taxonomy" id="2587417"/>
    <lineage>
        <taxon>Eukaryota</taxon>
        <taxon>Fungi</taxon>
        <taxon>Dikarya</taxon>
        <taxon>Ascomycota</taxon>
        <taxon>Pezizomycotina</taxon>
        <taxon>Sordariomycetes</taxon>
        <taxon>Sordariomycetidae</taxon>
        <taxon>Sordariales</taxon>
        <taxon>Podosporaceae</taxon>
        <taxon>Triangularia</taxon>
    </lineage>
</organism>
<dbReference type="EMBL" id="MU866263">
    <property type="protein sequence ID" value="KAK4174807.1"/>
    <property type="molecule type" value="Genomic_DNA"/>
</dbReference>
<feature type="non-terminal residue" evidence="1">
    <location>
        <position position="134"/>
    </location>
</feature>
<gene>
    <name evidence="1" type="ORF">QBC36DRAFT_143038</name>
</gene>
<proteinExistence type="predicted"/>
<evidence type="ECO:0000313" key="2">
    <source>
        <dbReference type="Proteomes" id="UP001302321"/>
    </source>
</evidence>
<feature type="non-terminal residue" evidence="1">
    <location>
        <position position="1"/>
    </location>
</feature>
<dbReference type="AlphaFoldDB" id="A0AAN6W5Y2"/>
<dbReference type="Proteomes" id="UP001302321">
    <property type="component" value="Unassembled WGS sequence"/>
</dbReference>
<reference evidence="1" key="1">
    <citation type="journal article" date="2023" name="Mol. Phylogenet. Evol.">
        <title>Genome-scale phylogeny and comparative genomics of the fungal order Sordariales.</title>
        <authorList>
            <person name="Hensen N."/>
            <person name="Bonometti L."/>
            <person name="Westerberg I."/>
            <person name="Brannstrom I.O."/>
            <person name="Guillou S."/>
            <person name="Cros-Aarteil S."/>
            <person name="Calhoun S."/>
            <person name="Haridas S."/>
            <person name="Kuo A."/>
            <person name="Mondo S."/>
            <person name="Pangilinan J."/>
            <person name="Riley R."/>
            <person name="LaButti K."/>
            <person name="Andreopoulos B."/>
            <person name="Lipzen A."/>
            <person name="Chen C."/>
            <person name="Yan M."/>
            <person name="Daum C."/>
            <person name="Ng V."/>
            <person name="Clum A."/>
            <person name="Steindorff A."/>
            <person name="Ohm R.A."/>
            <person name="Martin F."/>
            <person name="Silar P."/>
            <person name="Natvig D.O."/>
            <person name="Lalanne C."/>
            <person name="Gautier V."/>
            <person name="Ament-Velasquez S.L."/>
            <person name="Kruys A."/>
            <person name="Hutchinson M.I."/>
            <person name="Powell A.J."/>
            <person name="Barry K."/>
            <person name="Miller A.N."/>
            <person name="Grigoriev I.V."/>
            <person name="Debuchy R."/>
            <person name="Gladieux P."/>
            <person name="Hiltunen Thoren M."/>
            <person name="Johannesson H."/>
        </authorList>
    </citation>
    <scope>NUCLEOTIDE SEQUENCE</scope>
    <source>
        <strain evidence="1">CBS 892.96</strain>
    </source>
</reference>
<sequence>FREFHLAKLLAVTHKPQTLWCEWEFNSDYSHNECNTPTFDLRIITAALLQVRDTLTELNIDAYSGGHGRPYSDVVPCHVVGAPPTALTSFDQTQTLAIPLAFLNGLTVPAKGEGFLQHCLPRSLGVLMLRENLF</sequence>
<accession>A0AAN6W5Y2</accession>
<protein>
    <submittedName>
        <fullName evidence="1">Uncharacterized protein</fullName>
    </submittedName>
</protein>
<comment type="caution">
    <text evidence="1">The sequence shown here is derived from an EMBL/GenBank/DDBJ whole genome shotgun (WGS) entry which is preliminary data.</text>
</comment>
<evidence type="ECO:0000313" key="1">
    <source>
        <dbReference type="EMBL" id="KAK4174807.1"/>
    </source>
</evidence>
<reference evidence="1" key="2">
    <citation type="submission" date="2023-05" db="EMBL/GenBank/DDBJ databases">
        <authorList>
            <consortium name="Lawrence Berkeley National Laboratory"/>
            <person name="Steindorff A."/>
            <person name="Hensen N."/>
            <person name="Bonometti L."/>
            <person name="Westerberg I."/>
            <person name="Brannstrom I.O."/>
            <person name="Guillou S."/>
            <person name="Cros-Aarteil S."/>
            <person name="Calhoun S."/>
            <person name="Haridas S."/>
            <person name="Kuo A."/>
            <person name="Mondo S."/>
            <person name="Pangilinan J."/>
            <person name="Riley R."/>
            <person name="Labutti K."/>
            <person name="Andreopoulos B."/>
            <person name="Lipzen A."/>
            <person name="Chen C."/>
            <person name="Yanf M."/>
            <person name="Daum C."/>
            <person name="Ng V."/>
            <person name="Clum A."/>
            <person name="Ohm R."/>
            <person name="Martin F."/>
            <person name="Silar P."/>
            <person name="Natvig D."/>
            <person name="Lalanne C."/>
            <person name="Gautier V."/>
            <person name="Ament-Velasquez S.L."/>
            <person name="Kruys A."/>
            <person name="Hutchinson M.I."/>
            <person name="Powell A.J."/>
            <person name="Barry K."/>
            <person name="Miller A.N."/>
            <person name="Grigoriev I.V."/>
            <person name="Debuchy R."/>
            <person name="Gladieux P."/>
            <person name="Thoren M.H."/>
            <person name="Johannesson H."/>
        </authorList>
    </citation>
    <scope>NUCLEOTIDE SEQUENCE</scope>
    <source>
        <strain evidence="1">CBS 892.96</strain>
    </source>
</reference>
<keyword evidence="2" id="KW-1185">Reference proteome</keyword>